<feature type="domain" description="Endonuclease/exonuclease/phosphatase" evidence="1">
    <location>
        <begin position="42"/>
        <end position="336"/>
    </location>
</feature>
<dbReference type="GO" id="GO:0004519">
    <property type="term" value="F:endonuclease activity"/>
    <property type="evidence" value="ECO:0007669"/>
    <property type="project" value="UniProtKB-KW"/>
</dbReference>
<name>A0ABM7VHH8_9BACT</name>
<dbReference type="PANTHER" id="PTHR42834:SF1">
    <property type="entry name" value="ENDONUCLEASE_EXONUCLEASE_PHOSPHATASE FAMILY PROTEIN (AFU_ORTHOLOGUE AFUA_3G09210)"/>
    <property type="match status" value="1"/>
</dbReference>
<evidence type="ECO:0000313" key="2">
    <source>
        <dbReference type="EMBL" id="BDD00428.1"/>
    </source>
</evidence>
<dbReference type="RefSeq" id="WP_338397318.1">
    <property type="nucleotide sequence ID" value="NZ_AP025292.1"/>
</dbReference>
<dbReference type="EMBL" id="AP025292">
    <property type="protein sequence ID" value="BDD00428.1"/>
    <property type="molecule type" value="Genomic_DNA"/>
</dbReference>
<dbReference type="Pfam" id="PF19580">
    <property type="entry name" value="Exo_endo_phos_3"/>
    <property type="match status" value="1"/>
</dbReference>
<evidence type="ECO:0000313" key="3">
    <source>
        <dbReference type="Proteomes" id="UP001354989"/>
    </source>
</evidence>
<reference evidence="2 3" key="1">
    <citation type="submission" date="2021-12" db="EMBL/GenBank/DDBJ databases">
        <title>Genome sequencing of bacteria with rrn-lacking chromosome and rrn-plasmid.</title>
        <authorList>
            <person name="Anda M."/>
            <person name="Iwasaki W."/>
        </authorList>
    </citation>
    <scope>NUCLEOTIDE SEQUENCE [LARGE SCALE GENOMIC DNA]</scope>
    <source>
        <strain evidence="2 3">NBRC 101262</strain>
    </source>
</reference>
<keyword evidence="2" id="KW-0540">Nuclease</keyword>
<accession>A0ABM7VHH8</accession>
<keyword evidence="2" id="KW-0378">Hydrolase</keyword>
<keyword evidence="2" id="KW-0255">Endonuclease</keyword>
<dbReference type="Proteomes" id="UP001354989">
    <property type="component" value="Chromosome"/>
</dbReference>
<dbReference type="InterPro" id="IPR005135">
    <property type="entry name" value="Endo/exonuclease/phosphatase"/>
</dbReference>
<dbReference type="Gene3D" id="3.60.10.10">
    <property type="entry name" value="Endonuclease/exonuclease/phosphatase"/>
    <property type="match status" value="1"/>
</dbReference>
<organism evidence="2 3">
    <name type="scientific">Persicobacter psychrovividus</name>
    <dbReference type="NCBI Taxonomy" id="387638"/>
    <lineage>
        <taxon>Bacteria</taxon>
        <taxon>Pseudomonadati</taxon>
        <taxon>Bacteroidota</taxon>
        <taxon>Cytophagia</taxon>
        <taxon>Cytophagales</taxon>
        <taxon>Persicobacteraceae</taxon>
        <taxon>Persicobacter</taxon>
    </lineage>
</organism>
<proteinExistence type="predicted"/>
<dbReference type="InterPro" id="IPR036691">
    <property type="entry name" value="Endo/exonu/phosph_ase_sf"/>
</dbReference>
<dbReference type="SUPFAM" id="SSF56219">
    <property type="entry name" value="DNase I-like"/>
    <property type="match status" value="1"/>
</dbReference>
<keyword evidence="3" id="KW-1185">Reference proteome</keyword>
<gene>
    <name evidence="2" type="ORF">PEPS_27080</name>
</gene>
<sequence length="346" mass="40098">MISILQFFDRTLRRFFMPFSMVCLCYGTLEAQPVATKNSAGTIVFYNLENFFDWHDDADKKDEDFLPESGRRWNAYRYQQKLRRIQKVLANIGGWELPLLMGFCEFEHRQMLEDLAKSPLLWQGNYGIAHFESVDRRGIDTGILYQRGFFKLLDQCAHAVVFDDGRQGREILEVQGILPSGDTLHVLVNHWSSRWSGEMATVGKRKVYAERVSEIYKNIRQQSPGHLFLSMGDFNDEPSDASLQLLVQQTEGALHCLMDEAEEPTHYFRSAVEAWSCFDQFWINRECWQHSGWQLSAGKAFRPSWLLNDDGTPFRTFRGFAYEGGFSDHLPIYLRISPSPIVKAPH</sequence>
<dbReference type="PANTHER" id="PTHR42834">
    <property type="entry name" value="ENDONUCLEASE/EXONUCLEASE/PHOSPHATASE FAMILY PROTEIN (AFU_ORTHOLOGUE AFUA_3G09210)"/>
    <property type="match status" value="1"/>
</dbReference>
<evidence type="ECO:0000259" key="1">
    <source>
        <dbReference type="Pfam" id="PF19580"/>
    </source>
</evidence>
<protein>
    <submittedName>
        <fullName evidence="2">Endonuclease</fullName>
    </submittedName>
</protein>